<dbReference type="AlphaFoldDB" id="A0AAV6X9Q5"/>
<evidence type="ECO:0000313" key="2">
    <source>
        <dbReference type="Proteomes" id="UP000826271"/>
    </source>
</evidence>
<accession>A0AAV6X9Q5</accession>
<dbReference type="EMBL" id="WHWC01000007">
    <property type="protein sequence ID" value="KAG8379248.1"/>
    <property type="molecule type" value="Genomic_DNA"/>
</dbReference>
<gene>
    <name evidence="1" type="ORF">BUALT_Bualt07G0068900</name>
</gene>
<dbReference type="Gene3D" id="1.20.5.4130">
    <property type="match status" value="1"/>
</dbReference>
<name>A0AAV6X9Q5_9LAMI</name>
<dbReference type="Proteomes" id="UP000826271">
    <property type="component" value="Unassembled WGS sequence"/>
</dbReference>
<keyword evidence="2" id="KW-1185">Reference proteome</keyword>
<protein>
    <submittedName>
        <fullName evidence="1">Uncharacterized protein</fullName>
    </submittedName>
</protein>
<organism evidence="1 2">
    <name type="scientific">Buddleja alternifolia</name>
    <dbReference type="NCBI Taxonomy" id="168488"/>
    <lineage>
        <taxon>Eukaryota</taxon>
        <taxon>Viridiplantae</taxon>
        <taxon>Streptophyta</taxon>
        <taxon>Embryophyta</taxon>
        <taxon>Tracheophyta</taxon>
        <taxon>Spermatophyta</taxon>
        <taxon>Magnoliopsida</taxon>
        <taxon>eudicotyledons</taxon>
        <taxon>Gunneridae</taxon>
        <taxon>Pentapetalae</taxon>
        <taxon>asterids</taxon>
        <taxon>lamiids</taxon>
        <taxon>Lamiales</taxon>
        <taxon>Scrophulariaceae</taxon>
        <taxon>Buddlejeae</taxon>
        <taxon>Buddleja</taxon>
    </lineage>
</organism>
<sequence>MGFAALISLKRTIECPVNSSRVSFPNPCPELEFLYDELLSLEKYLFSLDDRATMNREYALYGQIRESLQKLAGVIESRVSTQFSLSQSQIGDHETAHPSTFSTDWNEFLERTYILGMNRMEATSRLKDALGEFLSESESGLGDESIEIIHPGLDGCK</sequence>
<reference evidence="1" key="1">
    <citation type="submission" date="2019-10" db="EMBL/GenBank/DDBJ databases">
        <authorList>
            <person name="Zhang R."/>
            <person name="Pan Y."/>
            <person name="Wang J."/>
            <person name="Ma R."/>
            <person name="Yu S."/>
        </authorList>
    </citation>
    <scope>NUCLEOTIDE SEQUENCE</scope>
    <source>
        <strain evidence="1">LA-IB0</strain>
        <tissue evidence="1">Leaf</tissue>
    </source>
</reference>
<proteinExistence type="predicted"/>
<comment type="caution">
    <text evidence="1">The sequence shown here is derived from an EMBL/GenBank/DDBJ whole genome shotgun (WGS) entry which is preliminary data.</text>
</comment>
<evidence type="ECO:0000313" key="1">
    <source>
        <dbReference type="EMBL" id="KAG8379248.1"/>
    </source>
</evidence>